<feature type="transmembrane region" description="Helical" evidence="12">
    <location>
        <begin position="61"/>
        <end position="82"/>
    </location>
</feature>
<accession>A0A378SLH1</accession>
<dbReference type="GO" id="GO:0046677">
    <property type="term" value="P:response to antibiotic"/>
    <property type="evidence" value="ECO:0007669"/>
    <property type="project" value="UniProtKB-KW"/>
</dbReference>
<dbReference type="GO" id="GO:0022857">
    <property type="term" value="F:transmembrane transporter activity"/>
    <property type="evidence" value="ECO:0007669"/>
    <property type="project" value="InterPro"/>
</dbReference>
<evidence type="ECO:0000256" key="11">
    <source>
        <dbReference type="RuleBase" id="RU003942"/>
    </source>
</evidence>
<evidence type="ECO:0000256" key="12">
    <source>
        <dbReference type="SAM" id="Phobius"/>
    </source>
</evidence>
<evidence type="ECO:0000256" key="7">
    <source>
        <dbReference type="ARBA" id="ARBA00023136"/>
    </source>
</evidence>
<keyword evidence="6 12" id="KW-1133">Transmembrane helix</keyword>
<dbReference type="FunFam" id="1.10.3730.20:FF:000001">
    <property type="entry name" value="Quaternary ammonium compound resistance transporter SugE"/>
    <property type="match status" value="1"/>
</dbReference>
<dbReference type="InterPro" id="IPR037185">
    <property type="entry name" value="EmrE-like"/>
</dbReference>
<evidence type="ECO:0000256" key="2">
    <source>
        <dbReference type="ARBA" id="ARBA00007822"/>
    </source>
</evidence>
<dbReference type="PANTHER" id="PTHR30561:SF1">
    <property type="entry name" value="MULTIDRUG TRANSPORTER EMRE"/>
    <property type="match status" value="1"/>
</dbReference>
<comment type="subcellular location">
    <subcellularLocation>
        <location evidence="1 11">Cell membrane</location>
        <topology evidence="1 11">Multi-pass membrane protein</topology>
    </subcellularLocation>
</comment>
<dbReference type="InterPro" id="IPR000390">
    <property type="entry name" value="Small_drug/metabolite_transptr"/>
</dbReference>
<name>A0A378SLH1_9MYCO</name>
<dbReference type="EMBL" id="UGQM01000001">
    <property type="protein sequence ID" value="STZ42724.1"/>
    <property type="molecule type" value="Genomic_DNA"/>
</dbReference>
<keyword evidence="5 11" id="KW-0812">Transmembrane</keyword>
<feature type="transmembrane region" description="Helical" evidence="12">
    <location>
        <begin position="88"/>
        <end position="108"/>
    </location>
</feature>
<keyword evidence="4" id="KW-1003">Cell membrane</keyword>
<proteinExistence type="inferred from homology"/>
<keyword evidence="7 12" id="KW-0472">Membrane</keyword>
<evidence type="ECO:0000256" key="8">
    <source>
        <dbReference type="ARBA" id="ARBA00023251"/>
    </source>
</evidence>
<evidence type="ECO:0000313" key="13">
    <source>
        <dbReference type="EMBL" id="STZ42724.1"/>
    </source>
</evidence>
<feature type="transmembrane region" description="Helical" evidence="12">
    <location>
        <begin position="29"/>
        <end position="49"/>
    </location>
</feature>
<dbReference type="PANTHER" id="PTHR30561">
    <property type="entry name" value="SMR FAMILY PROTON-DEPENDENT DRUG EFFLUX TRANSPORTER SUGE"/>
    <property type="match status" value="1"/>
</dbReference>
<reference evidence="13 14" key="1">
    <citation type="submission" date="2018-06" db="EMBL/GenBank/DDBJ databases">
        <authorList>
            <consortium name="Pathogen Informatics"/>
            <person name="Doyle S."/>
        </authorList>
    </citation>
    <scope>NUCLEOTIDE SEQUENCE [LARGE SCALE GENOMIC DNA]</scope>
    <source>
        <strain evidence="13 14">NCTC10742</strain>
    </source>
</reference>
<evidence type="ECO:0000256" key="4">
    <source>
        <dbReference type="ARBA" id="ARBA00022475"/>
    </source>
</evidence>
<sequence>MPGVVWLLLGGAIVAEVIATSLLKFTEGFTRLWPTLVCLLLYGIAFLFLAQSTAHGMQVGIAYALWSAIGTTAIVAVGVAFLGEPISMIKIIGVALVVAGVVILNIAAS</sequence>
<evidence type="ECO:0000256" key="3">
    <source>
        <dbReference type="ARBA" id="ARBA00022448"/>
    </source>
</evidence>
<keyword evidence="8" id="KW-0046">Antibiotic resistance</keyword>
<dbReference type="Pfam" id="PF00893">
    <property type="entry name" value="Multi_Drug_Res"/>
    <property type="match status" value="1"/>
</dbReference>
<dbReference type="Proteomes" id="UP000254291">
    <property type="component" value="Unassembled WGS sequence"/>
</dbReference>
<evidence type="ECO:0000256" key="10">
    <source>
        <dbReference type="ARBA" id="ARBA00072627"/>
    </source>
</evidence>
<organism evidence="13 14">
    <name type="scientific">Mycolicibacterium gilvum</name>
    <dbReference type="NCBI Taxonomy" id="1804"/>
    <lineage>
        <taxon>Bacteria</taxon>
        <taxon>Bacillati</taxon>
        <taxon>Actinomycetota</taxon>
        <taxon>Actinomycetes</taxon>
        <taxon>Mycobacteriales</taxon>
        <taxon>Mycobacteriaceae</taxon>
        <taxon>Mycolicibacterium</taxon>
    </lineage>
</organism>
<evidence type="ECO:0000256" key="1">
    <source>
        <dbReference type="ARBA" id="ARBA00004651"/>
    </source>
</evidence>
<comment type="similarity">
    <text evidence="2">Belongs to the drug/metabolite transporter (DMT) superfamily. Small multidrug resistance (SMR) (TC 2.A.7.1) family. Mmr subfamily.</text>
</comment>
<dbReference type="GO" id="GO:0005886">
    <property type="term" value="C:plasma membrane"/>
    <property type="evidence" value="ECO:0007669"/>
    <property type="project" value="UniProtKB-SubCell"/>
</dbReference>
<dbReference type="Gene3D" id="1.10.3730.20">
    <property type="match status" value="1"/>
</dbReference>
<dbReference type="AlphaFoldDB" id="A0A378SLH1"/>
<keyword evidence="3" id="KW-0813">Transport</keyword>
<evidence type="ECO:0000256" key="5">
    <source>
        <dbReference type="ARBA" id="ARBA00022692"/>
    </source>
</evidence>
<evidence type="ECO:0000256" key="9">
    <source>
        <dbReference type="ARBA" id="ARBA00071110"/>
    </source>
</evidence>
<dbReference type="InterPro" id="IPR045324">
    <property type="entry name" value="Small_multidrug_res"/>
</dbReference>
<protein>
    <recommendedName>
        <fullName evidence="10">Multidrug resistance protein Mmr</fullName>
    </recommendedName>
    <alternativeName>
        <fullName evidence="9">Multidrug resistance protein mmr</fullName>
    </alternativeName>
</protein>
<gene>
    <name evidence="13" type="primary">emrE</name>
    <name evidence="13" type="ORF">NCTC10742_01938</name>
</gene>
<evidence type="ECO:0000313" key="14">
    <source>
        <dbReference type="Proteomes" id="UP000254291"/>
    </source>
</evidence>
<evidence type="ECO:0000256" key="6">
    <source>
        <dbReference type="ARBA" id="ARBA00022989"/>
    </source>
</evidence>
<dbReference type="SUPFAM" id="SSF103481">
    <property type="entry name" value="Multidrug resistance efflux transporter EmrE"/>
    <property type="match status" value="1"/>
</dbReference>